<dbReference type="Proteomes" id="UP000025061">
    <property type="component" value="Unassembled WGS sequence"/>
</dbReference>
<evidence type="ECO:0000313" key="3">
    <source>
        <dbReference type="EMBL" id="KCZ91479.1"/>
    </source>
</evidence>
<comment type="caution">
    <text evidence="3">The sequence shown here is derived from an EMBL/GenBank/DDBJ whole genome shotgun (WGS) entry which is preliminary data.</text>
</comment>
<name>A0A059FLG8_9PROT</name>
<dbReference type="PROSITE" id="PS51257">
    <property type="entry name" value="PROKAR_LIPOPROTEIN"/>
    <property type="match status" value="1"/>
</dbReference>
<feature type="signal peptide" evidence="2">
    <location>
        <begin position="1"/>
        <end position="21"/>
    </location>
</feature>
<evidence type="ECO:0000313" key="4">
    <source>
        <dbReference type="Proteomes" id="UP000025061"/>
    </source>
</evidence>
<feature type="chain" id="PRO_5001578200" evidence="2">
    <location>
        <begin position="22"/>
        <end position="356"/>
    </location>
</feature>
<evidence type="ECO:0000256" key="2">
    <source>
        <dbReference type="SAM" id="SignalP"/>
    </source>
</evidence>
<keyword evidence="4" id="KW-1185">Reference proteome</keyword>
<sequence length="356" mass="38274">MIRFRPEIAAALSILALAACAQTGTAAPPVVPSSPQQIAEAAQAPAGWRPFSADSPWNTKIPSDAPVDPGSTEFMAQVASDNALYINIREWTVATYYIDAKTTPKRRVFPIFQTVQGRGFEPGTRIPAPDFATPSGPAGGTEFLAMIDPEAGKAWEMHQPRMNEEDGNWLTTFGAVIDLEGTGVPSPWMKAETPADAVASRPSAIPLIAGLIRLDEIKAGRIDHALAFAYPTPRTDRFVAPAGGALESGPDRPENHFGLPMGARIQLDPSYDIENTRLSANAKIVARALQEYGAILVEEAGATTLFAEGSPAQIDAWKGVLSPGDLQLLFTPEMMRENFRVLELGEQMPGRPEAMR</sequence>
<reference evidence="3 4" key="1">
    <citation type="submission" date="2013-04" db="EMBL/GenBank/DDBJ databases">
        <title>Hyphomonas hirschiana VP5 Genome Sequencing.</title>
        <authorList>
            <person name="Lai Q."/>
            <person name="Shao Z."/>
        </authorList>
    </citation>
    <scope>NUCLEOTIDE SEQUENCE [LARGE SCALE GENOMIC DNA]</scope>
    <source>
        <strain evidence="3 4">VP5</strain>
    </source>
</reference>
<gene>
    <name evidence="3" type="ORF">HHI_12844</name>
</gene>
<feature type="region of interest" description="Disordered" evidence="1">
    <location>
        <begin position="26"/>
        <end position="45"/>
    </location>
</feature>
<evidence type="ECO:0000256" key="1">
    <source>
        <dbReference type="SAM" id="MobiDB-lite"/>
    </source>
</evidence>
<dbReference type="AlphaFoldDB" id="A0A059FLG8"/>
<dbReference type="OrthoDB" id="5560112at2"/>
<accession>A0A059FLG8</accession>
<dbReference type="PATRIC" id="fig|1280951.3.peg.2589"/>
<dbReference type="EMBL" id="ARYI01000011">
    <property type="protein sequence ID" value="KCZ91479.1"/>
    <property type="molecule type" value="Genomic_DNA"/>
</dbReference>
<protein>
    <submittedName>
        <fullName evidence="3">Putative lipoprotein</fullName>
    </submittedName>
</protein>
<proteinExistence type="predicted"/>
<keyword evidence="2" id="KW-0732">Signal</keyword>
<keyword evidence="3" id="KW-0449">Lipoprotein</keyword>
<dbReference type="RefSeq" id="WP_011647649.1">
    <property type="nucleotide sequence ID" value="NZ_ARYI01000011.1"/>
</dbReference>
<organism evidence="3 4">
    <name type="scientific">Hyphomonas hirschiana VP5</name>
    <dbReference type="NCBI Taxonomy" id="1280951"/>
    <lineage>
        <taxon>Bacteria</taxon>
        <taxon>Pseudomonadati</taxon>
        <taxon>Pseudomonadota</taxon>
        <taxon>Alphaproteobacteria</taxon>
        <taxon>Hyphomonadales</taxon>
        <taxon>Hyphomonadaceae</taxon>
        <taxon>Hyphomonas</taxon>
    </lineage>
</organism>